<accession>A0A3N1GUW7</accession>
<keyword evidence="1" id="KW-0732">Signal</keyword>
<proteinExistence type="predicted"/>
<feature type="chain" id="PRO_5039295984" description="Secreted protein" evidence="1">
    <location>
        <begin position="25"/>
        <end position="100"/>
    </location>
</feature>
<protein>
    <recommendedName>
        <fullName evidence="4">Secreted protein</fullName>
    </recommendedName>
</protein>
<dbReference type="AlphaFoldDB" id="A0A3N1GUW7"/>
<dbReference type="PROSITE" id="PS51318">
    <property type="entry name" value="TAT"/>
    <property type="match status" value="1"/>
</dbReference>
<gene>
    <name evidence="2" type="ORF">EDD30_6976</name>
</gene>
<evidence type="ECO:0000313" key="2">
    <source>
        <dbReference type="EMBL" id="ROP33916.1"/>
    </source>
</evidence>
<dbReference type="InterPro" id="IPR006311">
    <property type="entry name" value="TAT_signal"/>
</dbReference>
<dbReference type="Proteomes" id="UP000271683">
    <property type="component" value="Unassembled WGS sequence"/>
</dbReference>
<comment type="caution">
    <text evidence="2">The sequence shown here is derived from an EMBL/GenBank/DDBJ whole genome shotgun (WGS) entry which is preliminary data.</text>
</comment>
<name>A0A3N1GUW7_9ACTN</name>
<dbReference type="EMBL" id="RJKL01000001">
    <property type="protein sequence ID" value="ROP33916.1"/>
    <property type="molecule type" value="Genomic_DNA"/>
</dbReference>
<evidence type="ECO:0000313" key="3">
    <source>
        <dbReference type="Proteomes" id="UP000271683"/>
    </source>
</evidence>
<feature type="signal peptide" evidence="1">
    <location>
        <begin position="1"/>
        <end position="24"/>
    </location>
</feature>
<evidence type="ECO:0008006" key="4">
    <source>
        <dbReference type="Google" id="ProtNLM"/>
    </source>
</evidence>
<evidence type="ECO:0000256" key="1">
    <source>
        <dbReference type="SAM" id="SignalP"/>
    </source>
</evidence>
<sequence>MNRMRRILSAVAITVALVAAPVAAAAPAAAALPAAPAAVAGTTTERTSTLADIWHYAGTYDSLLACAISGGAGVMADMWDDWECYEQGGGYYTLVVLNPR</sequence>
<organism evidence="2 3">
    <name type="scientific">Couchioplanes caeruleus</name>
    <dbReference type="NCBI Taxonomy" id="56438"/>
    <lineage>
        <taxon>Bacteria</taxon>
        <taxon>Bacillati</taxon>
        <taxon>Actinomycetota</taxon>
        <taxon>Actinomycetes</taxon>
        <taxon>Micromonosporales</taxon>
        <taxon>Micromonosporaceae</taxon>
        <taxon>Couchioplanes</taxon>
    </lineage>
</organism>
<reference evidence="2 3" key="1">
    <citation type="submission" date="2018-11" db="EMBL/GenBank/DDBJ databases">
        <title>Sequencing the genomes of 1000 actinobacteria strains.</title>
        <authorList>
            <person name="Klenk H.-P."/>
        </authorList>
    </citation>
    <scope>NUCLEOTIDE SEQUENCE [LARGE SCALE GENOMIC DNA]</scope>
    <source>
        <strain evidence="2 3">DSM 43634</strain>
    </source>
</reference>